<dbReference type="EMBL" id="JACGXA010000001">
    <property type="protein sequence ID" value="MBA8804214.1"/>
    <property type="molecule type" value="Genomic_DNA"/>
</dbReference>
<protein>
    <recommendedName>
        <fullName evidence="2">Pyridoxamine 5'-phosphate oxidase N-terminal domain-containing protein</fullName>
    </recommendedName>
</protein>
<evidence type="ECO:0000313" key="4">
    <source>
        <dbReference type="Proteomes" id="UP000580910"/>
    </source>
</evidence>
<reference evidence="3 4" key="1">
    <citation type="submission" date="2020-07" db="EMBL/GenBank/DDBJ databases">
        <title>Sequencing the genomes of 1000 actinobacteria strains.</title>
        <authorList>
            <person name="Klenk H.-P."/>
        </authorList>
    </citation>
    <scope>NUCLEOTIDE SEQUENCE [LARGE SCALE GENOMIC DNA]</scope>
    <source>
        <strain evidence="3 4">DSM 21349</strain>
    </source>
</reference>
<dbReference type="GO" id="GO:0005829">
    <property type="term" value="C:cytosol"/>
    <property type="evidence" value="ECO:0007669"/>
    <property type="project" value="TreeGrafter"/>
</dbReference>
<dbReference type="InterPro" id="IPR011576">
    <property type="entry name" value="Pyridox_Oxase_N"/>
</dbReference>
<evidence type="ECO:0000256" key="1">
    <source>
        <dbReference type="ARBA" id="ARBA00023002"/>
    </source>
</evidence>
<organism evidence="3 4">
    <name type="scientific">Nocardioides ginsengisegetis</name>
    <dbReference type="NCBI Taxonomy" id="661491"/>
    <lineage>
        <taxon>Bacteria</taxon>
        <taxon>Bacillati</taxon>
        <taxon>Actinomycetota</taxon>
        <taxon>Actinomycetes</taxon>
        <taxon>Propionibacteriales</taxon>
        <taxon>Nocardioidaceae</taxon>
        <taxon>Nocardioides</taxon>
    </lineage>
</organism>
<dbReference type="NCBIfam" id="TIGR03666">
    <property type="entry name" value="Rv2061_F420"/>
    <property type="match status" value="1"/>
</dbReference>
<comment type="caution">
    <text evidence="3">The sequence shown here is derived from an EMBL/GenBank/DDBJ whole genome shotgun (WGS) entry which is preliminary data.</text>
</comment>
<accession>A0A7W3J118</accession>
<dbReference type="AlphaFoldDB" id="A0A7W3J118"/>
<dbReference type="InterPro" id="IPR019965">
    <property type="entry name" value="PPOX_F420-dep_Rv2061_put"/>
</dbReference>
<sequence>MTTFSDEKYLAFTTYRKTGDAVSTPVWVVPVSDGRIGFWTAMGTGKTKRLRNDPRVAVQPSDVRGNVKDGSDAVTGTAEMVQSGQLFDEVHSRVRAKYGFMTKLTKVFAWVGGQGRKGLTYADTVVLVRLDG</sequence>
<dbReference type="PANTHER" id="PTHR35176:SF11">
    <property type="entry name" value="PYRIDOXAMINE 5'-PHOSPHATE OXIDASE FAMILY PROTEIN"/>
    <property type="match status" value="1"/>
</dbReference>
<keyword evidence="1" id="KW-0560">Oxidoreductase</keyword>
<proteinExistence type="predicted"/>
<dbReference type="Pfam" id="PF01243">
    <property type="entry name" value="PNPOx_N"/>
    <property type="match status" value="1"/>
</dbReference>
<evidence type="ECO:0000259" key="2">
    <source>
        <dbReference type="Pfam" id="PF01243"/>
    </source>
</evidence>
<name>A0A7W3J118_9ACTN</name>
<evidence type="ECO:0000313" key="3">
    <source>
        <dbReference type="EMBL" id="MBA8804214.1"/>
    </source>
</evidence>
<dbReference type="GO" id="GO:0016627">
    <property type="term" value="F:oxidoreductase activity, acting on the CH-CH group of donors"/>
    <property type="evidence" value="ECO:0007669"/>
    <property type="project" value="TreeGrafter"/>
</dbReference>
<keyword evidence="4" id="KW-1185">Reference proteome</keyword>
<dbReference type="InterPro" id="IPR052019">
    <property type="entry name" value="F420H2_bilvrd_red/Heme_oxyg"/>
</dbReference>
<dbReference type="RefSeq" id="WP_182539595.1">
    <property type="nucleotide sequence ID" value="NZ_JACGXA010000001.1"/>
</dbReference>
<dbReference type="Gene3D" id="2.30.110.10">
    <property type="entry name" value="Electron Transport, Fmn-binding Protein, Chain A"/>
    <property type="match status" value="1"/>
</dbReference>
<dbReference type="GO" id="GO:0070967">
    <property type="term" value="F:coenzyme F420 binding"/>
    <property type="evidence" value="ECO:0007669"/>
    <property type="project" value="TreeGrafter"/>
</dbReference>
<dbReference type="PANTHER" id="PTHR35176">
    <property type="entry name" value="HEME OXYGENASE HI_0854-RELATED"/>
    <property type="match status" value="1"/>
</dbReference>
<gene>
    <name evidence="3" type="ORF">FB382_002505</name>
</gene>
<dbReference type="Proteomes" id="UP000580910">
    <property type="component" value="Unassembled WGS sequence"/>
</dbReference>
<feature type="domain" description="Pyridoxamine 5'-phosphate oxidase N-terminal" evidence="2">
    <location>
        <begin position="5"/>
        <end position="99"/>
    </location>
</feature>
<dbReference type="SUPFAM" id="SSF50475">
    <property type="entry name" value="FMN-binding split barrel"/>
    <property type="match status" value="1"/>
</dbReference>
<dbReference type="InterPro" id="IPR012349">
    <property type="entry name" value="Split_barrel_FMN-bd"/>
</dbReference>